<feature type="region of interest" description="Disordered" evidence="1">
    <location>
        <begin position="326"/>
        <end position="346"/>
    </location>
</feature>
<evidence type="ECO:0000313" key="2">
    <source>
        <dbReference type="EnsemblPlants" id="OB03G35460.1"/>
    </source>
</evidence>
<dbReference type="AlphaFoldDB" id="J3LR70"/>
<proteinExistence type="predicted"/>
<protein>
    <submittedName>
        <fullName evidence="2">Uncharacterized protein</fullName>
    </submittedName>
</protein>
<keyword evidence="3" id="KW-1185">Reference proteome</keyword>
<sequence>MSLTVIAMVNKTGVRKAQPPMQLGRITRSKKNCTTRINDEINLVETSVQAIEEDVEGQLNERDQHIADASHQNGCQNEGDDHILNELNHEGHNQNGTAMNELKFQTDVTSPPVKKACVAMMKKAVRQQRYKLKKKYFDACPLHLVPKTSPVTSMSNDQWDKLVDYWKSEEKMVISEKNKTNRSKVQFHQTTGSRSYEMHIVNLANKYQNEPPNALDLFKELHYSKTKGFTPIVQSIIAQVEDKIHAPLDDGEESKDVTDAVFEVLGQKNKKNGFLANVGMKTFLRADNAESQRELQAELVAEQQTSNDLRELVKTQQQQMDEMMKKFQESETARARQDEELKNKQAETDALIKGLMSMIPASLPTR</sequence>
<dbReference type="PANTHER" id="PTHR33063">
    <property type="entry name" value="OS02G0583500 PROTEIN"/>
    <property type="match status" value="1"/>
</dbReference>
<reference evidence="2" key="2">
    <citation type="submission" date="2013-04" db="UniProtKB">
        <authorList>
            <consortium name="EnsemblPlants"/>
        </authorList>
    </citation>
    <scope>IDENTIFICATION</scope>
</reference>
<name>J3LR70_ORYBR</name>
<dbReference type="EnsemblPlants" id="OB03G35460.1">
    <property type="protein sequence ID" value="OB03G35460.1"/>
    <property type="gene ID" value="OB03G35460"/>
</dbReference>
<organism evidence="2">
    <name type="scientific">Oryza brachyantha</name>
    <name type="common">malo sina</name>
    <dbReference type="NCBI Taxonomy" id="4533"/>
    <lineage>
        <taxon>Eukaryota</taxon>
        <taxon>Viridiplantae</taxon>
        <taxon>Streptophyta</taxon>
        <taxon>Embryophyta</taxon>
        <taxon>Tracheophyta</taxon>
        <taxon>Spermatophyta</taxon>
        <taxon>Magnoliopsida</taxon>
        <taxon>Liliopsida</taxon>
        <taxon>Poales</taxon>
        <taxon>Poaceae</taxon>
        <taxon>BOP clade</taxon>
        <taxon>Oryzoideae</taxon>
        <taxon>Oryzeae</taxon>
        <taxon>Oryzinae</taxon>
        <taxon>Oryza</taxon>
    </lineage>
</organism>
<dbReference type="Pfam" id="PF03004">
    <property type="entry name" value="Transposase_24"/>
    <property type="match status" value="1"/>
</dbReference>
<evidence type="ECO:0000256" key="1">
    <source>
        <dbReference type="SAM" id="MobiDB-lite"/>
    </source>
</evidence>
<dbReference type="Proteomes" id="UP000006038">
    <property type="component" value="Chromosome 3"/>
</dbReference>
<dbReference type="OMA" id="CTTRIND"/>
<reference evidence="2" key="1">
    <citation type="journal article" date="2013" name="Nat. Commun.">
        <title>Whole-genome sequencing of Oryza brachyantha reveals mechanisms underlying Oryza genome evolution.</title>
        <authorList>
            <person name="Chen J."/>
            <person name="Huang Q."/>
            <person name="Gao D."/>
            <person name="Wang J."/>
            <person name="Lang Y."/>
            <person name="Liu T."/>
            <person name="Li B."/>
            <person name="Bai Z."/>
            <person name="Luis Goicoechea J."/>
            <person name="Liang C."/>
            <person name="Chen C."/>
            <person name="Zhang W."/>
            <person name="Sun S."/>
            <person name="Liao Y."/>
            <person name="Zhang X."/>
            <person name="Yang L."/>
            <person name="Song C."/>
            <person name="Wang M."/>
            <person name="Shi J."/>
            <person name="Liu G."/>
            <person name="Liu J."/>
            <person name="Zhou H."/>
            <person name="Zhou W."/>
            <person name="Yu Q."/>
            <person name="An N."/>
            <person name="Chen Y."/>
            <person name="Cai Q."/>
            <person name="Wang B."/>
            <person name="Liu B."/>
            <person name="Min J."/>
            <person name="Huang Y."/>
            <person name="Wu H."/>
            <person name="Li Z."/>
            <person name="Zhang Y."/>
            <person name="Yin Y."/>
            <person name="Song W."/>
            <person name="Jiang J."/>
            <person name="Jackson S.A."/>
            <person name="Wing R.A."/>
            <person name="Wang J."/>
            <person name="Chen M."/>
        </authorList>
    </citation>
    <scope>NUCLEOTIDE SEQUENCE [LARGE SCALE GENOMIC DNA]</scope>
    <source>
        <strain evidence="2">cv. IRGC 101232</strain>
    </source>
</reference>
<dbReference type="Gramene" id="OB03G35460.1">
    <property type="protein sequence ID" value="OB03G35460.1"/>
    <property type="gene ID" value="OB03G35460"/>
</dbReference>
<dbReference type="HOGENOM" id="CLU_026612_0_1_1"/>
<evidence type="ECO:0000313" key="3">
    <source>
        <dbReference type="Proteomes" id="UP000006038"/>
    </source>
</evidence>
<dbReference type="PANTHER" id="PTHR33063:SF17">
    <property type="entry name" value="OS06G0271400 PROTEIN"/>
    <property type="match status" value="1"/>
</dbReference>
<accession>J3LR70</accession>
<dbReference type="InterPro" id="IPR004252">
    <property type="entry name" value="Probable_transposase_24"/>
</dbReference>